<name>K8PCB0_9BRAD</name>
<dbReference type="EMBL" id="AGWY01000008">
    <property type="protein sequence ID" value="EKS35988.1"/>
    <property type="molecule type" value="Genomic_DNA"/>
</dbReference>
<dbReference type="InterPro" id="IPR002711">
    <property type="entry name" value="HNH"/>
</dbReference>
<evidence type="ECO:0000259" key="1">
    <source>
        <dbReference type="SMART" id="SM00507"/>
    </source>
</evidence>
<keyword evidence="3" id="KW-1185">Reference proteome</keyword>
<feature type="domain" description="HNH nuclease" evidence="1">
    <location>
        <begin position="199"/>
        <end position="266"/>
    </location>
</feature>
<reference evidence="2 3" key="1">
    <citation type="submission" date="2012-04" db="EMBL/GenBank/DDBJ databases">
        <title>The Genome Sequence of Afipia clevelandensis ATCC 49720.</title>
        <authorList>
            <consortium name="The Broad Institute Genome Sequencing Platform"/>
            <person name="Earl A."/>
            <person name="Ward D."/>
            <person name="Feldgarden M."/>
            <person name="Gevers D."/>
            <person name="Huys G."/>
            <person name="Walker B."/>
            <person name="Young S.K."/>
            <person name="Zeng Q."/>
            <person name="Gargeya S."/>
            <person name="Fitzgerald M."/>
            <person name="Haas B."/>
            <person name="Abouelleil A."/>
            <person name="Alvarado L."/>
            <person name="Arachchi H.M."/>
            <person name="Berlin A."/>
            <person name="Chapman S.B."/>
            <person name="Goldberg J."/>
            <person name="Griggs A."/>
            <person name="Gujja S."/>
            <person name="Hansen M."/>
            <person name="Howarth C."/>
            <person name="Imamovic A."/>
            <person name="Larimer J."/>
            <person name="McCowen C."/>
            <person name="Montmayeur A."/>
            <person name="Murphy C."/>
            <person name="Neiman D."/>
            <person name="Pearson M."/>
            <person name="Priest M."/>
            <person name="Roberts A."/>
            <person name="Saif S."/>
            <person name="Shea T."/>
            <person name="Sisk P."/>
            <person name="Sykes S."/>
            <person name="Wortman J."/>
            <person name="Nusbaum C."/>
            <person name="Birren B."/>
        </authorList>
    </citation>
    <scope>NUCLEOTIDE SEQUENCE [LARGE SCALE GENOMIC DNA]</scope>
    <source>
        <strain evidence="2 3">ATCC 49720</strain>
    </source>
</reference>
<dbReference type="CDD" id="cd00085">
    <property type="entry name" value="HNHc"/>
    <property type="match status" value="1"/>
</dbReference>
<dbReference type="SMART" id="SM00507">
    <property type="entry name" value="HNHc"/>
    <property type="match status" value="1"/>
</dbReference>
<dbReference type="GO" id="GO:0003676">
    <property type="term" value="F:nucleic acid binding"/>
    <property type="evidence" value="ECO:0007669"/>
    <property type="project" value="InterPro"/>
</dbReference>
<dbReference type="AlphaFoldDB" id="K8PCB0"/>
<sequence length="290" mass="32577">MPQYWVEISALSHGHGGPGWELGVCLWSPAADRRNNKRYEIMREPVLGDVVYHLITIDTGRALVGVSEISGNAQRVLQPPPEPGAWADFPAYYRIPLRNFAPLSHQPLLREIESGNLDSIRQDIYPNRPKHHPYATYGSGIRVAQGLYLGKLTNRLVEIFDVYTGRLATSPSEIVTSIREYQEGEAFRSERTFFARNAALRDDAIKAHGLRCVVCSFDFQETYGEIGTGYIEVHHLHPLSLAAQEAGTVVSLTVEDVRPLCANCHRMAHRRQPPFSIEELKAAYTLGRRS</sequence>
<proteinExistence type="predicted"/>
<dbReference type="GO" id="GO:0004519">
    <property type="term" value="F:endonuclease activity"/>
    <property type="evidence" value="ECO:0007669"/>
    <property type="project" value="InterPro"/>
</dbReference>
<dbReference type="Gene3D" id="1.10.30.50">
    <property type="match status" value="1"/>
</dbReference>
<dbReference type="GO" id="GO:0008270">
    <property type="term" value="F:zinc ion binding"/>
    <property type="evidence" value="ECO:0007669"/>
    <property type="project" value="InterPro"/>
</dbReference>
<comment type="caution">
    <text evidence="2">The sequence shown here is derived from an EMBL/GenBank/DDBJ whole genome shotgun (WGS) entry which is preliminary data.</text>
</comment>
<organism evidence="2 3">
    <name type="scientific">Afipia clevelandensis ATCC 49720</name>
    <dbReference type="NCBI Taxonomy" id="883079"/>
    <lineage>
        <taxon>Bacteria</taxon>
        <taxon>Pseudomonadati</taxon>
        <taxon>Pseudomonadota</taxon>
        <taxon>Alphaproteobacteria</taxon>
        <taxon>Hyphomicrobiales</taxon>
        <taxon>Nitrobacteraceae</taxon>
        <taxon>Afipia</taxon>
    </lineage>
</organism>
<dbReference type="HOGENOM" id="CLU_1053238_0_0_5"/>
<protein>
    <recommendedName>
        <fullName evidence="1">HNH nuclease domain-containing protein</fullName>
    </recommendedName>
</protein>
<evidence type="ECO:0000313" key="2">
    <source>
        <dbReference type="EMBL" id="EKS35988.1"/>
    </source>
</evidence>
<evidence type="ECO:0000313" key="3">
    <source>
        <dbReference type="Proteomes" id="UP000001095"/>
    </source>
</evidence>
<gene>
    <name evidence="2" type="ORF">HMPREF9696_02200</name>
</gene>
<dbReference type="InterPro" id="IPR003615">
    <property type="entry name" value="HNH_nuc"/>
</dbReference>
<dbReference type="Proteomes" id="UP000001095">
    <property type="component" value="Unassembled WGS sequence"/>
</dbReference>
<dbReference type="Pfam" id="PF01844">
    <property type="entry name" value="HNH"/>
    <property type="match status" value="1"/>
</dbReference>
<accession>K8PCB0</accession>